<sequence>MKKNLELKAFNYDCSDVFNNDHRISIAHILLDIECKFCKALKFQDESDNMCCGKGKINLPNLTTPEEPLSTYLSGTTIESKHFLSNIRKYNYSIYYILIYQLENYCTNSKQNISQKI</sequence>
<evidence type="ECO:0000313" key="1">
    <source>
        <dbReference type="EMBL" id="MBY25703.1"/>
    </source>
</evidence>
<proteinExistence type="predicted"/>
<organism evidence="1">
    <name type="scientific">Schizaphis graminum</name>
    <name type="common">Green bug aphid</name>
    <dbReference type="NCBI Taxonomy" id="13262"/>
    <lineage>
        <taxon>Eukaryota</taxon>
        <taxon>Metazoa</taxon>
        <taxon>Ecdysozoa</taxon>
        <taxon>Arthropoda</taxon>
        <taxon>Hexapoda</taxon>
        <taxon>Insecta</taxon>
        <taxon>Pterygota</taxon>
        <taxon>Neoptera</taxon>
        <taxon>Paraneoptera</taxon>
        <taxon>Hemiptera</taxon>
        <taxon>Sternorrhyncha</taxon>
        <taxon>Aphidomorpha</taxon>
        <taxon>Aphidoidea</taxon>
        <taxon>Aphididae</taxon>
        <taxon>Aphidini</taxon>
        <taxon>Schizaphis</taxon>
    </lineage>
</organism>
<protein>
    <submittedName>
        <fullName evidence="1">Uncharacterized protein</fullName>
    </submittedName>
</protein>
<accession>A0A2S2P8B2</accession>
<dbReference type="EMBL" id="GGMR01013084">
    <property type="protein sequence ID" value="MBY25703.1"/>
    <property type="molecule type" value="Transcribed_RNA"/>
</dbReference>
<gene>
    <name evidence="1" type="ORF">g.133862</name>
</gene>
<dbReference type="AlphaFoldDB" id="A0A2S2P8B2"/>
<reference evidence="1" key="1">
    <citation type="submission" date="2018-04" db="EMBL/GenBank/DDBJ databases">
        <title>Transcriptome of Schizaphis graminum biotype I.</title>
        <authorList>
            <person name="Scully E.D."/>
            <person name="Geib S.M."/>
            <person name="Palmer N.A."/>
            <person name="Koch K."/>
            <person name="Bradshaw J."/>
            <person name="Heng-Moss T."/>
            <person name="Sarath G."/>
        </authorList>
    </citation>
    <scope>NUCLEOTIDE SEQUENCE</scope>
</reference>
<name>A0A2S2P8B2_SCHGA</name>